<evidence type="ECO:0000313" key="8">
    <source>
        <dbReference type="Proteomes" id="UP000001745"/>
    </source>
</evidence>
<dbReference type="OrthoDB" id="272245at2759"/>
<dbReference type="GO" id="GO:0035925">
    <property type="term" value="F:mRNA 3'-UTR AU-rich region binding"/>
    <property type="evidence" value="ECO:0007669"/>
    <property type="project" value="TreeGrafter"/>
</dbReference>
<dbReference type="GO" id="GO:0034475">
    <property type="term" value="P:U4 snRNA 3'-end processing"/>
    <property type="evidence" value="ECO:0007669"/>
    <property type="project" value="TreeGrafter"/>
</dbReference>
<dbReference type="GO" id="GO:0034476">
    <property type="term" value="P:U5 snRNA 3'-end processing"/>
    <property type="evidence" value="ECO:0007669"/>
    <property type="project" value="TreeGrafter"/>
</dbReference>
<dbReference type="OMA" id="INKRWHW"/>
<dbReference type="Gene3D" id="3.30.230.70">
    <property type="entry name" value="GHMP Kinase, N-terminal domain"/>
    <property type="match status" value="1"/>
</dbReference>
<dbReference type="GO" id="GO:0005730">
    <property type="term" value="C:nucleolus"/>
    <property type="evidence" value="ECO:0007669"/>
    <property type="project" value="UniProtKB-SubCell"/>
</dbReference>
<dbReference type="HOGENOM" id="CLU_046570_0_0_1"/>
<dbReference type="GO" id="GO:0071028">
    <property type="term" value="P:nuclear mRNA surveillance"/>
    <property type="evidence" value="ECO:0007669"/>
    <property type="project" value="TreeGrafter"/>
</dbReference>
<organism evidence="7 8">
    <name type="scientific">Talaromyces stipitatus (strain ATCC 10500 / CBS 375.48 / QM 6759 / NRRL 1006)</name>
    <name type="common">Penicillium stipitatum</name>
    <dbReference type="NCBI Taxonomy" id="441959"/>
    <lineage>
        <taxon>Eukaryota</taxon>
        <taxon>Fungi</taxon>
        <taxon>Dikarya</taxon>
        <taxon>Ascomycota</taxon>
        <taxon>Pezizomycotina</taxon>
        <taxon>Eurotiomycetes</taxon>
        <taxon>Eurotiomycetidae</taxon>
        <taxon>Eurotiales</taxon>
        <taxon>Trichocomaceae</taxon>
        <taxon>Talaromyces</taxon>
        <taxon>Talaromyces sect. Talaromyces</taxon>
    </lineage>
</organism>
<protein>
    <recommendedName>
        <fullName evidence="6">Ribosomal RNA-processing protein 42</fullName>
    </recommendedName>
</protein>
<evidence type="ECO:0000313" key="7">
    <source>
        <dbReference type="EMBL" id="EED22400.1"/>
    </source>
</evidence>
<dbReference type="InterPro" id="IPR020568">
    <property type="entry name" value="Ribosomal_Su5_D2-typ_SF"/>
</dbReference>
<sequence>MPLAQQTSASQTPLISPAELSYLYNSLSSPSGAIRPDGRSPTQFRFLTAETGILPGTIGSARIGFADGSEAIVGVKAELERTLATDALDLRQLQELEQGVSNDYGDEDEEGGGGGAGAGVVQGQSEWVQMSIEIPGFRDDDALPVFLSEMMRESLVGSSGVGGNDDDKMVGGLKGRLVINRRWHWRLYIDVLLLSPPQSYPLPLLSLTTHLALLSTRLPKLKSQGEEDPFFEDDWNLSEYIYPRPSTTQNSNQRQARPPVTLLVISTGQNVIFDPTREEIAVADAVLAVSIGREQDIDNTDANLKLLSIRTIDPPSRLTQHGVPDSENAATLSALTTGTAAVAGTHAETRFVGTDEEVPGVWKPRRGGVSRSVISKIVKMVLAKGGVGDEVMGGLESVEVS</sequence>
<dbReference type="GO" id="GO:0071035">
    <property type="term" value="P:nuclear polyadenylation-dependent rRNA catabolic process"/>
    <property type="evidence" value="ECO:0007669"/>
    <property type="project" value="TreeGrafter"/>
</dbReference>
<evidence type="ECO:0000256" key="5">
    <source>
        <dbReference type="ARBA" id="ARBA00022835"/>
    </source>
</evidence>
<dbReference type="SUPFAM" id="SSF54211">
    <property type="entry name" value="Ribosomal protein S5 domain 2-like"/>
    <property type="match status" value="1"/>
</dbReference>
<dbReference type="InParanoid" id="B8M3M8"/>
<dbReference type="GO" id="GO:0000177">
    <property type="term" value="C:cytoplasmic exosome (RNase complex)"/>
    <property type="evidence" value="ECO:0007669"/>
    <property type="project" value="TreeGrafter"/>
</dbReference>
<name>B8M3M8_TALSN</name>
<dbReference type="GO" id="GO:0071038">
    <property type="term" value="P:TRAMP-dependent tRNA surveillance pathway"/>
    <property type="evidence" value="ECO:0007669"/>
    <property type="project" value="TreeGrafter"/>
</dbReference>
<reference evidence="8" key="1">
    <citation type="journal article" date="2015" name="Genome Announc.">
        <title>Genome sequence of the AIDS-associated pathogen Penicillium marneffei (ATCC18224) and its near taxonomic relative Talaromyces stipitatus (ATCC10500).</title>
        <authorList>
            <person name="Nierman W.C."/>
            <person name="Fedorova-Abrams N.D."/>
            <person name="Andrianopoulos A."/>
        </authorList>
    </citation>
    <scope>NUCLEOTIDE SEQUENCE [LARGE SCALE GENOMIC DNA]</scope>
    <source>
        <strain evidence="8">ATCC 10500 / CBS 375.48 / QM 6759 / NRRL 1006</strain>
    </source>
</reference>
<evidence type="ECO:0000256" key="6">
    <source>
        <dbReference type="ARBA" id="ARBA00042523"/>
    </source>
</evidence>
<dbReference type="InterPro" id="IPR027408">
    <property type="entry name" value="PNPase/RNase_PH_dom_sf"/>
</dbReference>
<gene>
    <name evidence="7" type="ORF">TSTA_096490</name>
</gene>
<dbReference type="RefSeq" id="XP_002479363.1">
    <property type="nucleotide sequence ID" value="XM_002479318.1"/>
</dbReference>
<dbReference type="AlphaFoldDB" id="B8M3M8"/>
<evidence type="ECO:0000256" key="2">
    <source>
        <dbReference type="ARBA" id="ARBA00004604"/>
    </source>
</evidence>
<dbReference type="EMBL" id="EQ962653">
    <property type="protein sequence ID" value="EED22400.1"/>
    <property type="molecule type" value="Genomic_DNA"/>
</dbReference>
<evidence type="ECO:0000256" key="1">
    <source>
        <dbReference type="ARBA" id="ARBA00004496"/>
    </source>
</evidence>
<dbReference type="GO" id="GO:0000176">
    <property type="term" value="C:nuclear exosome (RNase complex)"/>
    <property type="evidence" value="ECO:0007669"/>
    <property type="project" value="UniProtKB-ARBA"/>
</dbReference>
<dbReference type="FunCoup" id="B8M3M8">
    <property type="interactions" value="149"/>
</dbReference>
<keyword evidence="4" id="KW-0963">Cytoplasm</keyword>
<dbReference type="PANTHER" id="PTHR11097:SF8">
    <property type="entry name" value="EXOSOME COMPLEX COMPONENT RRP42"/>
    <property type="match status" value="1"/>
</dbReference>
<evidence type="ECO:0000256" key="3">
    <source>
        <dbReference type="ARBA" id="ARBA00006678"/>
    </source>
</evidence>
<dbReference type="VEuPathDB" id="FungiDB:TSTA_096490"/>
<dbReference type="GeneID" id="8103492"/>
<dbReference type="eggNOG" id="KOG1612">
    <property type="taxonomic scope" value="Eukaryota"/>
</dbReference>
<dbReference type="STRING" id="441959.B8M3M8"/>
<proteinExistence type="inferred from homology"/>
<comment type="similarity">
    <text evidence="3">Belongs to the RNase PH family.</text>
</comment>
<dbReference type="GO" id="GO:0016075">
    <property type="term" value="P:rRNA catabolic process"/>
    <property type="evidence" value="ECO:0007669"/>
    <property type="project" value="TreeGrafter"/>
</dbReference>
<keyword evidence="5" id="KW-0271">Exosome</keyword>
<accession>B8M3M8</accession>
<dbReference type="GO" id="GO:0034473">
    <property type="term" value="P:U1 snRNA 3'-end processing"/>
    <property type="evidence" value="ECO:0007669"/>
    <property type="project" value="TreeGrafter"/>
</dbReference>
<dbReference type="PhylomeDB" id="B8M3M8"/>
<dbReference type="InterPro" id="IPR050590">
    <property type="entry name" value="Exosome_comp_Rrp42_subfam"/>
</dbReference>
<keyword evidence="8" id="KW-1185">Reference proteome</keyword>
<evidence type="ECO:0000256" key="4">
    <source>
        <dbReference type="ARBA" id="ARBA00022490"/>
    </source>
</evidence>
<dbReference type="PANTHER" id="PTHR11097">
    <property type="entry name" value="EXOSOME COMPLEX EXONUCLEASE RIBOSOMAL RNA PROCESSING PROTEIN"/>
    <property type="match status" value="1"/>
</dbReference>
<dbReference type="Proteomes" id="UP000001745">
    <property type="component" value="Unassembled WGS sequence"/>
</dbReference>
<comment type="subcellular location">
    <subcellularLocation>
        <location evidence="1">Cytoplasm</location>
    </subcellularLocation>
    <subcellularLocation>
        <location evidence="2">Nucleus</location>
        <location evidence="2">Nucleolus</location>
    </subcellularLocation>
</comment>
<dbReference type="GO" id="GO:0000467">
    <property type="term" value="P:exonucleolytic trimming to generate mature 3'-end of 5.8S rRNA from tricistronic rRNA transcript (SSU-rRNA, 5.8S rRNA, LSU-rRNA)"/>
    <property type="evidence" value="ECO:0007669"/>
    <property type="project" value="TreeGrafter"/>
</dbReference>